<accession>A0A9N9KDK6</accession>
<organism evidence="1 2">
    <name type="scientific">Dentiscutata erythropus</name>
    <dbReference type="NCBI Taxonomy" id="1348616"/>
    <lineage>
        <taxon>Eukaryota</taxon>
        <taxon>Fungi</taxon>
        <taxon>Fungi incertae sedis</taxon>
        <taxon>Mucoromycota</taxon>
        <taxon>Glomeromycotina</taxon>
        <taxon>Glomeromycetes</taxon>
        <taxon>Diversisporales</taxon>
        <taxon>Gigasporaceae</taxon>
        <taxon>Dentiscutata</taxon>
    </lineage>
</organism>
<dbReference type="Proteomes" id="UP000789405">
    <property type="component" value="Unassembled WGS sequence"/>
</dbReference>
<proteinExistence type="predicted"/>
<dbReference type="SUPFAM" id="SSF53686">
    <property type="entry name" value="Tryptophan synthase beta subunit-like PLP-dependent enzymes"/>
    <property type="match status" value="1"/>
</dbReference>
<sequence length="60" mass="6796">MSEIKFNHNSLSNKTLSEPYNHLELKPEPPILDSILDHIGNTPLVRINKITKAEGIECEI</sequence>
<dbReference type="InterPro" id="IPR036052">
    <property type="entry name" value="TrpB-like_PALP_sf"/>
</dbReference>
<comment type="caution">
    <text evidence="1">The sequence shown here is derived from an EMBL/GenBank/DDBJ whole genome shotgun (WGS) entry which is preliminary data.</text>
</comment>
<dbReference type="AlphaFoldDB" id="A0A9N9KDK6"/>
<reference evidence="1" key="1">
    <citation type="submission" date="2021-06" db="EMBL/GenBank/DDBJ databases">
        <authorList>
            <person name="Kallberg Y."/>
            <person name="Tangrot J."/>
            <person name="Rosling A."/>
        </authorList>
    </citation>
    <scope>NUCLEOTIDE SEQUENCE</scope>
    <source>
        <strain evidence="1">MA453B</strain>
    </source>
</reference>
<dbReference type="EMBL" id="CAJVPY010063633">
    <property type="protein sequence ID" value="CAG8823583.1"/>
    <property type="molecule type" value="Genomic_DNA"/>
</dbReference>
<name>A0A9N9KDK6_9GLOM</name>
<dbReference type="Gene3D" id="3.40.50.1100">
    <property type="match status" value="1"/>
</dbReference>
<evidence type="ECO:0000313" key="1">
    <source>
        <dbReference type="EMBL" id="CAG8823583.1"/>
    </source>
</evidence>
<keyword evidence="2" id="KW-1185">Reference proteome</keyword>
<gene>
    <name evidence="1" type="ORF">DERYTH_LOCUS27526</name>
</gene>
<protein>
    <submittedName>
        <fullName evidence="1">15113_t:CDS:1</fullName>
    </submittedName>
</protein>
<dbReference type="OrthoDB" id="2346058at2759"/>
<feature type="non-terminal residue" evidence="1">
    <location>
        <position position="1"/>
    </location>
</feature>
<evidence type="ECO:0000313" key="2">
    <source>
        <dbReference type="Proteomes" id="UP000789405"/>
    </source>
</evidence>